<dbReference type="SFLD" id="SFLDS00019">
    <property type="entry name" value="Glutathione_Transferase_(cytos"/>
    <property type="match status" value="1"/>
</dbReference>
<comment type="caution">
    <text evidence="4">The sequence shown here is derived from an EMBL/GenBank/DDBJ whole genome shotgun (WGS) entry which is preliminary data.</text>
</comment>
<dbReference type="Proteomes" id="UP000664534">
    <property type="component" value="Unassembled WGS sequence"/>
</dbReference>
<protein>
    <submittedName>
        <fullName evidence="4">Glutathione S- transferase, nitrogen catabolite repression regulator</fullName>
    </submittedName>
</protein>
<dbReference type="Pfam" id="PF13417">
    <property type="entry name" value="GST_N_3"/>
    <property type="match status" value="1"/>
</dbReference>
<evidence type="ECO:0000313" key="5">
    <source>
        <dbReference type="Proteomes" id="UP000664534"/>
    </source>
</evidence>
<evidence type="ECO:0000259" key="2">
    <source>
        <dbReference type="PROSITE" id="PS50404"/>
    </source>
</evidence>
<dbReference type="InterPro" id="IPR040079">
    <property type="entry name" value="Glutathione_S-Trfase"/>
</dbReference>
<dbReference type="GO" id="GO:0016740">
    <property type="term" value="F:transferase activity"/>
    <property type="evidence" value="ECO:0007669"/>
    <property type="project" value="UniProtKB-KW"/>
</dbReference>
<evidence type="ECO:0000313" key="4">
    <source>
        <dbReference type="EMBL" id="CAF9930194.1"/>
    </source>
</evidence>
<dbReference type="InterPro" id="IPR036249">
    <property type="entry name" value="Thioredoxin-like_sf"/>
</dbReference>
<organism evidence="4 5">
    <name type="scientific">Imshaugia aleurites</name>
    <dbReference type="NCBI Taxonomy" id="172621"/>
    <lineage>
        <taxon>Eukaryota</taxon>
        <taxon>Fungi</taxon>
        <taxon>Dikarya</taxon>
        <taxon>Ascomycota</taxon>
        <taxon>Pezizomycotina</taxon>
        <taxon>Lecanoromycetes</taxon>
        <taxon>OSLEUM clade</taxon>
        <taxon>Lecanoromycetidae</taxon>
        <taxon>Lecanorales</taxon>
        <taxon>Lecanorineae</taxon>
        <taxon>Parmeliaceae</taxon>
        <taxon>Imshaugia</taxon>
    </lineage>
</organism>
<dbReference type="PANTHER" id="PTHR44051">
    <property type="entry name" value="GLUTATHIONE S-TRANSFERASE-RELATED"/>
    <property type="match status" value="1"/>
</dbReference>
<dbReference type="EMBL" id="CAJPDT010000056">
    <property type="protein sequence ID" value="CAF9930194.1"/>
    <property type="molecule type" value="Genomic_DNA"/>
</dbReference>
<evidence type="ECO:0000256" key="1">
    <source>
        <dbReference type="ARBA" id="ARBA00007409"/>
    </source>
</evidence>
<dbReference type="SFLD" id="SFLDG00358">
    <property type="entry name" value="Main_(cytGST)"/>
    <property type="match status" value="1"/>
</dbReference>
<dbReference type="InterPro" id="IPR004045">
    <property type="entry name" value="Glutathione_S-Trfase_N"/>
</dbReference>
<dbReference type="InterPro" id="IPR010987">
    <property type="entry name" value="Glutathione-S-Trfase_C-like"/>
</dbReference>
<dbReference type="Gene3D" id="1.20.1050.130">
    <property type="match status" value="1"/>
</dbReference>
<feature type="domain" description="GST C-terminal" evidence="3">
    <location>
        <begin position="91"/>
        <end position="217"/>
    </location>
</feature>
<dbReference type="PROSITE" id="PS50405">
    <property type="entry name" value="GST_CTER"/>
    <property type="match status" value="1"/>
</dbReference>
<dbReference type="OrthoDB" id="422574at2759"/>
<dbReference type="SUPFAM" id="SSF47616">
    <property type="entry name" value="GST C-terminal domain-like"/>
    <property type="match status" value="1"/>
</dbReference>
<dbReference type="PANTHER" id="PTHR44051:SF3">
    <property type="entry name" value="TRANSCRIPTIONAL REGULATOR URE2"/>
    <property type="match status" value="1"/>
</dbReference>
<reference evidence="4" key="1">
    <citation type="submission" date="2021-03" db="EMBL/GenBank/DDBJ databases">
        <authorList>
            <person name="Tagirdzhanova G."/>
        </authorList>
    </citation>
    <scope>NUCLEOTIDE SEQUENCE</scope>
</reference>
<name>A0A8H3FVV5_9LECA</name>
<comment type="similarity">
    <text evidence="1">Belongs to the GST superfamily.</text>
</comment>
<keyword evidence="4" id="KW-0808">Transferase</keyword>
<dbReference type="Pfam" id="PF00043">
    <property type="entry name" value="GST_C"/>
    <property type="match status" value="1"/>
</dbReference>
<dbReference type="SUPFAM" id="SSF52833">
    <property type="entry name" value="Thioredoxin-like"/>
    <property type="match status" value="1"/>
</dbReference>
<dbReference type="InterPro" id="IPR004046">
    <property type="entry name" value="GST_C"/>
</dbReference>
<accession>A0A8H3FVV5</accession>
<proteinExistence type="inferred from homology"/>
<feature type="domain" description="GST N-terminal" evidence="2">
    <location>
        <begin position="5"/>
        <end position="85"/>
    </location>
</feature>
<evidence type="ECO:0000259" key="3">
    <source>
        <dbReference type="PROSITE" id="PS50405"/>
    </source>
</evidence>
<keyword evidence="5" id="KW-1185">Reference proteome</keyword>
<gene>
    <name evidence="4" type="primary">URE2</name>
    <name evidence="4" type="ORF">IMSHALPRED_008108</name>
</gene>
<dbReference type="PROSITE" id="PS50404">
    <property type="entry name" value="GST_NTER"/>
    <property type="match status" value="1"/>
</dbReference>
<dbReference type="InterPro" id="IPR036282">
    <property type="entry name" value="Glutathione-S-Trfase_C_sf"/>
</dbReference>
<sequence length="224" mass="25309">MSSLQTITLHSHPGPNPWKIALLFEELNVPYVSKVYTTPELKQPAFLALNRNGMAPVIEDPNKGLLLAESGAIMDYILDQYDTEKSITFTTLPEQYLMKQWLQFQTTTQGPVLQGVFHWANVEPNPEARASCVKNFRRVLQVLNGELADKDWLVGGKCSAADLSYVSFHAKLDFIMKEAAPDVAKDFPNVDAWFRRMLEREPVRKMLNDSDEARSKLNIPGGNK</sequence>
<dbReference type="AlphaFoldDB" id="A0A8H3FVV5"/>